<evidence type="ECO:0000256" key="1">
    <source>
        <dbReference type="ARBA" id="ARBA00000385"/>
    </source>
</evidence>
<keyword evidence="3 5" id="KW-0819">tRNA processing</keyword>
<dbReference type="PANTHER" id="PTHR13767:SF2">
    <property type="entry name" value="PSEUDOURIDYLATE SYNTHASE TRUB1"/>
    <property type="match status" value="1"/>
</dbReference>
<dbReference type="NCBIfam" id="TIGR00431">
    <property type="entry name" value="TruB"/>
    <property type="match status" value="1"/>
</dbReference>
<keyword evidence="8" id="KW-1185">Reference proteome</keyword>
<dbReference type="AlphaFoldDB" id="A0A449B9X1"/>
<dbReference type="Gene3D" id="3.30.2350.10">
    <property type="entry name" value="Pseudouridine synthase"/>
    <property type="match status" value="1"/>
</dbReference>
<evidence type="ECO:0000313" key="8">
    <source>
        <dbReference type="Proteomes" id="UP000290876"/>
    </source>
</evidence>
<dbReference type="GO" id="GO:0160148">
    <property type="term" value="F:tRNA pseudouridine(55) synthase activity"/>
    <property type="evidence" value="ECO:0007669"/>
    <property type="project" value="UniProtKB-EC"/>
</dbReference>
<keyword evidence="4 5" id="KW-0413">Isomerase</keyword>
<dbReference type="HAMAP" id="MF_01080">
    <property type="entry name" value="TruB_bact"/>
    <property type="match status" value="1"/>
</dbReference>
<dbReference type="Pfam" id="PF01509">
    <property type="entry name" value="TruB_N"/>
    <property type="match status" value="1"/>
</dbReference>
<gene>
    <name evidence="5 7" type="primary">truB</name>
    <name evidence="7" type="ORF">NCTC10184_00198</name>
</gene>
<comment type="catalytic activity">
    <reaction evidence="1 5">
        <text>uridine(55) in tRNA = pseudouridine(55) in tRNA</text>
        <dbReference type="Rhea" id="RHEA:42532"/>
        <dbReference type="Rhea" id="RHEA-COMP:10101"/>
        <dbReference type="Rhea" id="RHEA-COMP:10102"/>
        <dbReference type="ChEBI" id="CHEBI:65314"/>
        <dbReference type="ChEBI" id="CHEBI:65315"/>
        <dbReference type="EC" id="5.4.99.25"/>
    </reaction>
</comment>
<dbReference type="KEGG" id="mcob:NCTC10184_00198"/>
<dbReference type="RefSeq" id="WP_129622836.1">
    <property type="nucleotide sequence ID" value="NZ_LR215043.1"/>
</dbReference>
<dbReference type="OrthoDB" id="9802309at2"/>
<accession>A0A449B9X1</accession>
<protein>
    <recommendedName>
        <fullName evidence="5">tRNA pseudouridine synthase B</fullName>
        <ecNumber evidence="5">5.4.99.25</ecNumber>
    </recommendedName>
    <alternativeName>
        <fullName evidence="5">tRNA pseudouridine(55) synthase</fullName>
        <shortName evidence="5">Psi55 synthase</shortName>
    </alternativeName>
    <alternativeName>
        <fullName evidence="5">tRNA pseudouridylate synthase</fullName>
    </alternativeName>
    <alternativeName>
        <fullName evidence="5">tRNA-uridine isomerase</fullName>
    </alternativeName>
</protein>
<dbReference type="PANTHER" id="PTHR13767">
    <property type="entry name" value="TRNA-PSEUDOURIDINE SYNTHASE"/>
    <property type="match status" value="1"/>
</dbReference>
<evidence type="ECO:0000256" key="3">
    <source>
        <dbReference type="ARBA" id="ARBA00022694"/>
    </source>
</evidence>
<feature type="domain" description="Pseudouridine synthase II N-terminal" evidence="6">
    <location>
        <begin position="25"/>
        <end position="173"/>
    </location>
</feature>
<dbReference type="GO" id="GO:0031119">
    <property type="term" value="P:tRNA pseudouridine synthesis"/>
    <property type="evidence" value="ECO:0007669"/>
    <property type="project" value="UniProtKB-UniRule"/>
</dbReference>
<dbReference type="SUPFAM" id="SSF55120">
    <property type="entry name" value="Pseudouridine synthase"/>
    <property type="match status" value="1"/>
</dbReference>
<dbReference type="EC" id="5.4.99.25" evidence="5"/>
<name>A0A449B9X1_9BACT</name>
<organism evidence="7 8">
    <name type="scientific">Mycoplasmopsis columbinasalis</name>
    <dbReference type="NCBI Taxonomy" id="114880"/>
    <lineage>
        <taxon>Bacteria</taxon>
        <taxon>Bacillati</taxon>
        <taxon>Mycoplasmatota</taxon>
        <taxon>Mycoplasmoidales</taxon>
        <taxon>Metamycoplasmataceae</taxon>
        <taxon>Mycoplasmopsis</taxon>
    </lineage>
</organism>
<proteinExistence type="inferred from homology"/>
<dbReference type="Proteomes" id="UP000290876">
    <property type="component" value="Chromosome"/>
</dbReference>
<sequence length="288" mass="32966">MFYLINKEKNVSSFQEIKKFGRQNQIKTLGHTGTLDPFATGLLLVATEDDTKLIQYIKNSNKTYEVTIKFGYQSNTFDSDGEIINTSKNKVTADMLSEIKIWFETQTQQQPPIFSAKKINGQRAYHLARNNQTEAQIALKPIKITVSNVKILDFDEQAQELTVSLEVSNGTYIRSLANDLGLFLQTFALAKELKRTKIADFTLAQMQNEKFLAVPTPQLQYPLYFLEEFEITQLKNGLTIEAKHLENTQQIYFFIADKTKPDVILGVVQQCANQLKVKRLFGNRLTKY</sequence>
<evidence type="ECO:0000256" key="4">
    <source>
        <dbReference type="ARBA" id="ARBA00023235"/>
    </source>
</evidence>
<dbReference type="EMBL" id="LR215043">
    <property type="protein sequence ID" value="VEU77983.1"/>
    <property type="molecule type" value="Genomic_DNA"/>
</dbReference>
<dbReference type="GO" id="GO:1990481">
    <property type="term" value="P:mRNA pseudouridine synthesis"/>
    <property type="evidence" value="ECO:0007669"/>
    <property type="project" value="TreeGrafter"/>
</dbReference>
<dbReference type="GO" id="GO:0003723">
    <property type="term" value="F:RNA binding"/>
    <property type="evidence" value="ECO:0007669"/>
    <property type="project" value="InterPro"/>
</dbReference>
<evidence type="ECO:0000256" key="2">
    <source>
        <dbReference type="ARBA" id="ARBA00005642"/>
    </source>
</evidence>
<evidence type="ECO:0000313" key="7">
    <source>
        <dbReference type="EMBL" id="VEU77983.1"/>
    </source>
</evidence>
<dbReference type="InterPro" id="IPR014780">
    <property type="entry name" value="tRNA_psdUridine_synth_TruB"/>
</dbReference>
<reference evidence="7 8" key="1">
    <citation type="submission" date="2019-01" db="EMBL/GenBank/DDBJ databases">
        <authorList>
            <consortium name="Pathogen Informatics"/>
        </authorList>
    </citation>
    <scope>NUCLEOTIDE SEQUENCE [LARGE SCALE GENOMIC DNA]</scope>
    <source>
        <strain evidence="7 8">NCTC10184</strain>
    </source>
</reference>
<feature type="active site" description="Nucleophile" evidence="5">
    <location>
        <position position="36"/>
    </location>
</feature>
<evidence type="ECO:0000256" key="5">
    <source>
        <dbReference type="HAMAP-Rule" id="MF_01080"/>
    </source>
</evidence>
<comment type="similarity">
    <text evidence="2 5">Belongs to the pseudouridine synthase TruB family. Type 1 subfamily.</text>
</comment>
<dbReference type="InterPro" id="IPR020103">
    <property type="entry name" value="PsdUridine_synth_cat_dom_sf"/>
</dbReference>
<comment type="function">
    <text evidence="5">Responsible for synthesis of pseudouridine from uracil-55 in the psi GC loop of transfer RNAs.</text>
</comment>
<evidence type="ECO:0000259" key="6">
    <source>
        <dbReference type="Pfam" id="PF01509"/>
    </source>
</evidence>
<dbReference type="InterPro" id="IPR002501">
    <property type="entry name" value="PsdUridine_synth_N"/>
</dbReference>